<dbReference type="AlphaFoldDB" id="F2CZR6"/>
<evidence type="ECO:0000313" key="1">
    <source>
        <dbReference type="EMBL" id="BAJ88337.1"/>
    </source>
</evidence>
<name>F2CZR6_HORVV</name>
<sequence length="56" mass="6475">MEVVVHNARALAHFIKPGTRHFHFPHRENLQSLTSFLFQILIDGLRLYDASLCLIS</sequence>
<organism evidence="1">
    <name type="scientific">Hordeum vulgare subsp. vulgare</name>
    <name type="common">Domesticated barley</name>
    <dbReference type="NCBI Taxonomy" id="112509"/>
    <lineage>
        <taxon>Eukaryota</taxon>
        <taxon>Viridiplantae</taxon>
        <taxon>Streptophyta</taxon>
        <taxon>Embryophyta</taxon>
        <taxon>Tracheophyta</taxon>
        <taxon>Spermatophyta</taxon>
        <taxon>Magnoliopsida</taxon>
        <taxon>Liliopsida</taxon>
        <taxon>Poales</taxon>
        <taxon>Poaceae</taxon>
        <taxon>BOP clade</taxon>
        <taxon>Pooideae</taxon>
        <taxon>Triticodae</taxon>
        <taxon>Triticeae</taxon>
        <taxon>Hordeinae</taxon>
        <taxon>Hordeum</taxon>
    </lineage>
</organism>
<dbReference type="EMBL" id="AK357122">
    <property type="protein sequence ID" value="BAJ88337.1"/>
    <property type="molecule type" value="mRNA"/>
</dbReference>
<protein>
    <submittedName>
        <fullName evidence="1">Predicted protein</fullName>
    </submittedName>
</protein>
<proteinExistence type="evidence at transcript level"/>
<reference evidence="1" key="1">
    <citation type="journal article" date="2011" name="Plant Physiol.">
        <title>Comprehensive sequence analysis of 24,783 barley full-length cDNAs derived from 12 clone libraries.</title>
        <authorList>
            <person name="Matsumoto T."/>
            <person name="Tanaka T."/>
            <person name="Sakai H."/>
            <person name="Amano N."/>
            <person name="Kanamori H."/>
            <person name="Kurita K."/>
            <person name="Kikuta A."/>
            <person name="Kamiya K."/>
            <person name="Yamamoto M."/>
            <person name="Ikawa H."/>
            <person name="Fujii N."/>
            <person name="Hori K."/>
            <person name="Itoh T."/>
            <person name="Sato K."/>
        </authorList>
    </citation>
    <scope>NUCLEOTIDE SEQUENCE</scope>
    <source>
        <tissue evidence="1">Shoot</tissue>
    </source>
</reference>
<accession>F2CZR6</accession>